<dbReference type="EMBL" id="ML978221">
    <property type="protein sequence ID" value="KAF2027812.1"/>
    <property type="molecule type" value="Genomic_DNA"/>
</dbReference>
<evidence type="ECO:0000313" key="2">
    <source>
        <dbReference type="EMBL" id="KAF2027812.1"/>
    </source>
</evidence>
<proteinExistence type="predicted"/>
<feature type="compositionally biased region" description="Pro residues" evidence="1">
    <location>
        <begin position="37"/>
        <end position="60"/>
    </location>
</feature>
<protein>
    <submittedName>
        <fullName evidence="2">Uncharacterized protein</fullName>
    </submittedName>
</protein>
<reference evidence="2" key="1">
    <citation type="journal article" date="2020" name="Stud. Mycol.">
        <title>101 Dothideomycetes genomes: a test case for predicting lifestyles and emergence of pathogens.</title>
        <authorList>
            <person name="Haridas S."/>
            <person name="Albert R."/>
            <person name="Binder M."/>
            <person name="Bloem J."/>
            <person name="Labutti K."/>
            <person name="Salamov A."/>
            <person name="Andreopoulos B."/>
            <person name="Baker S."/>
            <person name="Barry K."/>
            <person name="Bills G."/>
            <person name="Bluhm B."/>
            <person name="Cannon C."/>
            <person name="Castanera R."/>
            <person name="Culley D."/>
            <person name="Daum C."/>
            <person name="Ezra D."/>
            <person name="Gonzalez J."/>
            <person name="Henrissat B."/>
            <person name="Kuo A."/>
            <person name="Liang C."/>
            <person name="Lipzen A."/>
            <person name="Lutzoni F."/>
            <person name="Magnuson J."/>
            <person name="Mondo S."/>
            <person name="Nolan M."/>
            <person name="Ohm R."/>
            <person name="Pangilinan J."/>
            <person name="Park H.-J."/>
            <person name="Ramirez L."/>
            <person name="Alfaro M."/>
            <person name="Sun H."/>
            <person name="Tritt A."/>
            <person name="Yoshinaga Y."/>
            <person name="Zwiers L.-H."/>
            <person name="Turgeon B."/>
            <person name="Goodwin S."/>
            <person name="Spatafora J."/>
            <person name="Crous P."/>
            <person name="Grigoriev I."/>
        </authorList>
    </citation>
    <scope>NUCLEOTIDE SEQUENCE</scope>
    <source>
        <strain evidence="2">CBS 110217</strain>
    </source>
</reference>
<gene>
    <name evidence="2" type="ORF">EK21DRAFT_91181</name>
</gene>
<feature type="compositionally biased region" description="Polar residues" evidence="1">
    <location>
        <begin position="1"/>
        <end position="10"/>
    </location>
</feature>
<feature type="region of interest" description="Disordered" evidence="1">
    <location>
        <begin position="1"/>
        <end position="72"/>
    </location>
</feature>
<dbReference type="Proteomes" id="UP000799777">
    <property type="component" value="Unassembled WGS sequence"/>
</dbReference>
<evidence type="ECO:0000256" key="1">
    <source>
        <dbReference type="SAM" id="MobiDB-lite"/>
    </source>
</evidence>
<comment type="caution">
    <text evidence="2">The sequence shown here is derived from an EMBL/GenBank/DDBJ whole genome shotgun (WGS) entry which is preliminary data.</text>
</comment>
<evidence type="ECO:0000313" key="3">
    <source>
        <dbReference type="Proteomes" id="UP000799777"/>
    </source>
</evidence>
<accession>A0A9P4LKP0</accession>
<sequence>MSAPNANNSCGAGASSTNNTTTTGGSCPQVPASSSPPGAPPPPSPPPPRGSTDIPPPPPLADLWEAGADAQGDLEAEQFLAETELRRPPGPTRLEVYWERLARYQQAERCLESVFAALAQIHAPAAPQTSPLSGS</sequence>
<organism evidence="2 3">
    <name type="scientific">Setomelanomma holmii</name>
    <dbReference type="NCBI Taxonomy" id="210430"/>
    <lineage>
        <taxon>Eukaryota</taxon>
        <taxon>Fungi</taxon>
        <taxon>Dikarya</taxon>
        <taxon>Ascomycota</taxon>
        <taxon>Pezizomycotina</taxon>
        <taxon>Dothideomycetes</taxon>
        <taxon>Pleosporomycetidae</taxon>
        <taxon>Pleosporales</taxon>
        <taxon>Pleosporineae</taxon>
        <taxon>Phaeosphaeriaceae</taxon>
        <taxon>Setomelanomma</taxon>
    </lineage>
</organism>
<feature type="compositionally biased region" description="Low complexity" evidence="1">
    <location>
        <begin position="11"/>
        <end position="36"/>
    </location>
</feature>
<name>A0A9P4LKP0_9PLEO</name>
<dbReference type="AlphaFoldDB" id="A0A9P4LKP0"/>
<keyword evidence="3" id="KW-1185">Reference proteome</keyword>